<dbReference type="Gene3D" id="3.40.50.2000">
    <property type="entry name" value="Glycogen Phosphorylase B"/>
    <property type="match status" value="2"/>
</dbReference>
<dbReference type="RefSeq" id="WP_207274581.1">
    <property type="nucleotide sequence ID" value="NZ_JAFMPK010000027.1"/>
</dbReference>
<dbReference type="Pfam" id="PF13439">
    <property type="entry name" value="Glyco_transf_4"/>
    <property type="match status" value="1"/>
</dbReference>
<dbReference type="InterPro" id="IPR028098">
    <property type="entry name" value="Glyco_trans_4-like_N"/>
</dbReference>
<reference evidence="6" key="1">
    <citation type="submission" date="2023-07" db="EMBL/GenBank/DDBJ databases">
        <title>Myceligenerans salitolerans sp. nov., a halotolerant actinomycete isolated from a salt lake in Xinjiang, China.</title>
        <authorList>
            <person name="Guan T."/>
        </authorList>
    </citation>
    <scope>NUCLEOTIDE SEQUENCE [LARGE SCALE GENOMIC DNA]</scope>
    <source>
        <strain evidence="6">XHU 5031</strain>
    </source>
</reference>
<sequence>MRIVHVSDTFAPLMGGIETQVARLAARQAASGHDVEVVTTTPRAPGESGVTTAVERLGPSRPGAVAAPDVTVHRIAARVPGGWPVHPRSTAHVIRRLREPAARGARPDVVHLHLGVLAPTVQAALRPVTRLGLPTVLTVHSVWGSAWRAFAAADLVTGWSRWPVLWSAVSELTAAPLRRIVGTRGEVMVLPNGLDLAEWSTGAAGPDGGTTAEAVPTGTRAQDSGAGVHVVSAARFAPRKRMLPLLAAVLRAHEALSRAGRGGNRGHGRLRVTLAGDGAELGRARRFVADHGLSGVVSLPGPLDAGELRALHAGADVFVAPAVAEAFGIAALEAQAAGLAVLTRAGSGVAERVADGIDGLVVPDDDGLAHALVRLATEPGLLRGLLDRSRDAARLSAYDWPGVLAQTEKAYARAAELTDRS</sequence>
<keyword evidence="2" id="KW-0808">Transferase</keyword>
<gene>
    <name evidence="5" type="ORF">J0911_06140</name>
</gene>
<dbReference type="EMBL" id="JAFMPK010000027">
    <property type="protein sequence ID" value="MBO0608610.1"/>
    <property type="molecule type" value="Genomic_DNA"/>
</dbReference>
<dbReference type="Pfam" id="PF00534">
    <property type="entry name" value="Glycos_transf_1"/>
    <property type="match status" value="1"/>
</dbReference>
<keyword evidence="1" id="KW-0328">Glycosyltransferase</keyword>
<dbReference type="SUPFAM" id="SSF53756">
    <property type="entry name" value="UDP-Glycosyltransferase/glycogen phosphorylase"/>
    <property type="match status" value="1"/>
</dbReference>
<dbReference type="InterPro" id="IPR001296">
    <property type="entry name" value="Glyco_trans_1"/>
</dbReference>
<name>A0ABS3I6H7_9MICO</name>
<evidence type="ECO:0000313" key="6">
    <source>
        <dbReference type="Proteomes" id="UP000664617"/>
    </source>
</evidence>
<dbReference type="PANTHER" id="PTHR12526:SF635">
    <property type="entry name" value="GLYCOSYL TRANSFERASE GROUP 1"/>
    <property type="match status" value="1"/>
</dbReference>
<keyword evidence="6" id="KW-1185">Reference proteome</keyword>
<evidence type="ECO:0000259" key="4">
    <source>
        <dbReference type="Pfam" id="PF13439"/>
    </source>
</evidence>
<organism evidence="5 6">
    <name type="scientific">Myceligenerans salitolerans</name>
    <dbReference type="NCBI Taxonomy" id="1230528"/>
    <lineage>
        <taxon>Bacteria</taxon>
        <taxon>Bacillati</taxon>
        <taxon>Actinomycetota</taxon>
        <taxon>Actinomycetes</taxon>
        <taxon>Micrococcales</taxon>
        <taxon>Promicromonosporaceae</taxon>
        <taxon>Myceligenerans</taxon>
    </lineage>
</organism>
<evidence type="ECO:0000259" key="3">
    <source>
        <dbReference type="Pfam" id="PF00534"/>
    </source>
</evidence>
<dbReference type="CDD" id="cd03801">
    <property type="entry name" value="GT4_PimA-like"/>
    <property type="match status" value="1"/>
</dbReference>
<dbReference type="PANTHER" id="PTHR12526">
    <property type="entry name" value="GLYCOSYLTRANSFERASE"/>
    <property type="match status" value="1"/>
</dbReference>
<dbReference type="Proteomes" id="UP000664617">
    <property type="component" value="Unassembled WGS sequence"/>
</dbReference>
<comment type="caution">
    <text evidence="5">The sequence shown here is derived from an EMBL/GenBank/DDBJ whole genome shotgun (WGS) entry which is preliminary data.</text>
</comment>
<feature type="domain" description="Glycosyltransferase subfamily 4-like N-terminal" evidence="4">
    <location>
        <begin position="14"/>
        <end position="197"/>
    </location>
</feature>
<protein>
    <submittedName>
        <fullName evidence="5">Glycosyltransferase</fullName>
    </submittedName>
</protein>
<proteinExistence type="predicted"/>
<evidence type="ECO:0000256" key="1">
    <source>
        <dbReference type="ARBA" id="ARBA00022676"/>
    </source>
</evidence>
<evidence type="ECO:0000313" key="5">
    <source>
        <dbReference type="EMBL" id="MBO0608610.1"/>
    </source>
</evidence>
<accession>A0ABS3I6H7</accession>
<evidence type="ECO:0000256" key="2">
    <source>
        <dbReference type="ARBA" id="ARBA00022679"/>
    </source>
</evidence>
<feature type="domain" description="Glycosyl transferase family 1" evidence="3">
    <location>
        <begin position="231"/>
        <end position="378"/>
    </location>
</feature>